<evidence type="ECO:0000313" key="4">
    <source>
        <dbReference type="Proteomes" id="UP000229916"/>
    </source>
</evidence>
<accession>A0A2M7APU1</accession>
<gene>
    <name evidence="3" type="ORF">COS81_00035</name>
</gene>
<name>A0A2M7APU1_UNCKA</name>
<evidence type="ECO:0000256" key="1">
    <source>
        <dbReference type="ARBA" id="ARBA00022500"/>
    </source>
</evidence>
<dbReference type="SUPFAM" id="SSF103039">
    <property type="entry name" value="CheC-like"/>
    <property type="match status" value="1"/>
</dbReference>
<proteinExistence type="predicted"/>
<dbReference type="EMBL" id="PEWD01000001">
    <property type="protein sequence ID" value="PIU69386.1"/>
    <property type="molecule type" value="Genomic_DNA"/>
</dbReference>
<dbReference type="CDD" id="cd17909">
    <property type="entry name" value="CheC_ClassI"/>
    <property type="match status" value="1"/>
</dbReference>
<dbReference type="Proteomes" id="UP000229916">
    <property type="component" value="Unassembled WGS sequence"/>
</dbReference>
<dbReference type="InterPro" id="IPR028976">
    <property type="entry name" value="CheC-like_sf"/>
</dbReference>
<organism evidence="3 4">
    <name type="scientific">candidate division WWE3 bacterium CG06_land_8_20_14_3_00_42_16</name>
    <dbReference type="NCBI Taxonomy" id="1975083"/>
    <lineage>
        <taxon>Bacteria</taxon>
        <taxon>Katanobacteria</taxon>
    </lineage>
</organism>
<evidence type="ECO:0000313" key="3">
    <source>
        <dbReference type="EMBL" id="PIU69386.1"/>
    </source>
</evidence>
<dbReference type="PANTHER" id="PTHR43693:SF1">
    <property type="entry name" value="PROTEIN PHOSPHATASE CHEZ"/>
    <property type="match status" value="1"/>
</dbReference>
<protein>
    <recommendedName>
        <fullName evidence="5">CheC-like protein domain-containing protein</fullName>
    </recommendedName>
</protein>
<keyword evidence="2" id="KW-0378">Hydrolase</keyword>
<dbReference type="Gene3D" id="3.40.1550.10">
    <property type="entry name" value="CheC-like"/>
    <property type="match status" value="1"/>
</dbReference>
<evidence type="ECO:0008006" key="5">
    <source>
        <dbReference type="Google" id="ProtNLM"/>
    </source>
</evidence>
<dbReference type="AlphaFoldDB" id="A0A2M7APU1"/>
<sequence length="214" mass="23235">MDSNEKLSDAEMDIIRTIAEKGADGASRAISKMTNSSVKLTISKVYSFPIEKIGNLISDAEAIVTTIYLKITGDMAGSILLVFPSVCALSLVDLLNKRPLGATSKLSDFDKSTLKEASNIISGSFLAVLSERLKLSLVESIPDLTVDMVQATIDSVLIDFAQSSDEAISLEMTFKSTNQQIEGYFFVLFDSSSAKVILDSVRKETEKSKKTNKN</sequence>
<dbReference type="PANTHER" id="PTHR43693">
    <property type="entry name" value="PROTEIN PHOSPHATASE CHEZ"/>
    <property type="match status" value="1"/>
</dbReference>
<dbReference type="GO" id="GO:0016787">
    <property type="term" value="F:hydrolase activity"/>
    <property type="evidence" value="ECO:0007669"/>
    <property type="project" value="UniProtKB-KW"/>
</dbReference>
<dbReference type="GO" id="GO:0006935">
    <property type="term" value="P:chemotaxis"/>
    <property type="evidence" value="ECO:0007669"/>
    <property type="project" value="UniProtKB-KW"/>
</dbReference>
<dbReference type="InterPro" id="IPR050992">
    <property type="entry name" value="CheZ_family_phosphatases"/>
</dbReference>
<comment type="caution">
    <text evidence="3">The sequence shown here is derived from an EMBL/GenBank/DDBJ whole genome shotgun (WGS) entry which is preliminary data.</text>
</comment>
<reference evidence="4" key="1">
    <citation type="submission" date="2017-09" db="EMBL/GenBank/DDBJ databases">
        <title>Depth-based differentiation of microbial function through sediment-hosted aquifers and enrichment of novel symbionts in the deep terrestrial subsurface.</title>
        <authorList>
            <person name="Probst A.J."/>
            <person name="Ladd B."/>
            <person name="Jarett J.K."/>
            <person name="Geller-Mcgrath D.E."/>
            <person name="Sieber C.M.K."/>
            <person name="Emerson J.B."/>
            <person name="Anantharaman K."/>
            <person name="Thomas B.C."/>
            <person name="Malmstrom R."/>
            <person name="Stieglmeier M."/>
            <person name="Klingl A."/>
            <person name="Woyke T."/>
            <person name="Ryan C.M."/>
            <person name="Banfield J.F."/>
        </authorList>
    </citation>
    <scope>NUCLEOTIDE SEQUENCE [LARGE SCALE GENOMIC DNA]</scope>
</reference>
<evidence type="ECO:0000256" key="2">
    <source>
        <dbReference type="ARBA" id="ARBA00022801"/>
    </source>
</evidence>
<keyword evidence="1" id="KW-0145">Chemotaxis</keyword>